<feature type="transmembrane region" description="Helical" evidence="1">
    <location>
        <begin position="25"/>
        <end position="43"/>
    </location>
</feature>
<protein>
    <submittedName>
        <fullName evidence="2">Uncharacterized protein</fullName>
    </submittedName>
</protein>
<evidence type="ECO:0000313" key="2">
    <source>
        <dbReference type="EMBL" id="BEH02788.1"/>
    </source>
</evidence>
<feature type="transmembrane region" description="Helical" evidence="1">
    <location>
        <begin position="107"/>
        <end position="126"/>
    </location>
</feature>
<evidence type="ECO:0000313" key="3">
    <source>
        <dbReference type="Proteomes" id="UP001431656"/>
    </source>
</evidence>
<sequence length="377" mass="40964">MIALEGYAPSVDWGALWGAVSALDWTRIFGTLGTLVVSILALFKWGERQKALREQIVGELELLARVEKNDILNSHTGAPAWLHGKIILDIAKLTGTPLGARKKPVPWGSAALAAILASGLGVWTYMLNASGFVWYSLIPGFISVLFGVSVLGMLANREIPPDDALPTGAVPFKSDVAVEQIAAAVATLSTKADESRFASTGVAGVALRVFEFLQAGNFGAALEFADPLWLECRLRSWLWNNYLINVFHEEKLEPLLSSLKMVHKPAEVWDAFVVSEGKDFESAWKGFGEVGAGTTRRRMSRDTELIILAPVHDSGGYYVPSATVLPRSLTFLMRETDAGWKLVNHGGGALPLAEWPPVWWMVNDPAIGSEVQPLDSN</sequence>
<proteinExistence type="predicted"/>
<dbReference type="AlphaFoldDB" id="A0AAN0MHB8"/>
<keyword evidence="1" id="KW-1133">Transmembrane helix</keyword>
<organism evidence="2 3">
    <name type="scientific">Brooklawnia propionicigenes</name>
    <dbReference type="NCBI Taxonomy" id="3041175"/>
    <lineage>
        <taxon>Bacteria</taxon>
        <taxon>Bacillati</taxon>
        <taxon>Actinomycetota</taxon>
        <taxon>Actinomycetes</taxon>
        <taxon>Propionibacteriales</taxon>
        <taxon>Propionibacteriaceae</taxon>
        <taxon>Brooklawnia</taxon>
    </lineage>
</organism>
<evidence type="ECO:0000256" key="1">
    <source>
        <dbReference type="SAM" id="Phobius"/>
    </source>
</evidence>
<accession>A0AAN0MHB8</accession>
<dbReference type="EMBL" id="AP028056">
    <property type="protein sequence ID" value="BEH02788.1"/>
    <property type="molecule type" value="Genomic_DNA"/>
</dbReference>
<dbReference type="Proteomes" id="UP001431656">
    <property type="component" value="Chromosome"/>
</dbReference>
<keyword evidence="1" id="KW-0812">Transmembrane</keyword>
<name>A0AAN0MHB8_9ACTN</name>
<dbReference type="RefSeq" id="WP_286264705.1">
    <property type="nucleotide sequence ID" value="NZ_AP028056.1"/>
</dbReference>
<dbReference type="KEGG" id="broo:brsh051_20690"/>
<gene>
    <name evidence="2" type="ORF">brsh051_20690</name>
</gene>
<feature type="transmembrane region" description="Helical" evidence="1">
    <location>
        <begin position="132"/>
        <end position="155"/>
    </location>
</feature>
<keyword evidence="1" id="KW-0472">Membrane</keyword>
<keyword evidence="3" id="KW-1185">Reference proteome</keyword>
<reference evidence="2" key="1">
    <citation type="journal article" date="2024" name="Int. J. Syst. Evol. Microbiol.">
        <title>Brooklawnia propionicigenes sp. nov., a facultatively anaerobic, propionate-producing bacterium isolated from a methanogenic reactor treating waste from cattle farms.</title>
        <authorList>
            <person name="Akita Y."/>
            <person name="Ueki A."/>
            <person name="Tonouchi A."/>
            <person name="Sugawara Y."/>
            <person name="Honma S."/>
            <person name="Kaku N."/>
            <person name="Ueki K."/>
        </authorList>
    </citation>
    <scope>NUCLEOTIDE SEQUENCE</scope>
    <source>
        <strain evidence="2">SH051</strain>
    </source>
</reference>